<sequence length="67" mass="6699">MVSPSTKFRTAPAAATTAAVALIGLGAGTASELHSGAGCAGDVPWRTGSLAQNDLPWHMLSHRVVGA</sequence>
<comment type="caution">
    <text evidence="1">The sequence shown here is derived from an EMBL/GenBank/DDBJ whole genome shotgun (WGS) entry which is preliminary data.</text>
</comment>
<keyword evidence="2" id="KW-1185">Reference proteome</keyword>
<evidence type="ECO:0000313" key="2">
    <source>
        <dbReference type="Proteomes" id="UP001344658"/>
    </source>
</evidence>
<name>A0ABU7PMB3_9ACTN</name>
<reference evidence="1 2" key="1">
    <citation type="submission" date="2023-12" db="EMBL/GenBank/DDBJ databases">
        <title>Streptomyces sp. V4-01.</title>
        <authorList>
            <person name="Somphong A."/>
            <person name="Phongsopitanun W."/>
        </authorList>
    </citation>
    <scope>NUCLEOTIDE SEQUENCE [LARGE SCALE GENOMIC DNA]</scope>
    <source>
        <strain evidence="1 2">V4-01</strain>
    </source>
</reference>
<protein>
    <submittedName>
        <fullName evidence="1">Uncharacterized protein</fullName>
    </submittedName>
</protein>
<accession>A0ABU7PMB3</accession>
<proteinExistence type="predicted"/>
<dbReference type="EMBL" id="JAZEWV010000062">
    <property type="protein sequence ID" value="MEE4546974.1"/>
    <property type="molecule type" value="Genomic_DNA"/>
</dbReference>
<evidence type="ECO:0000313" key="1">
    <source>
        <dbReference type="EMBL" id="MEE4546974.1"/>
    </source>
</evidence>
<gene>
    <name evidence="1" type="ORF">V2S66_34045</name>
</gene>
<dbReference type="Proteomes" id="UP001344658">
    <property type="component" value="Unassembled WGS sequence"/>
</dbReference>
<dbReference type="RefSeq" id="WP_330800930.1">
    <property type="nucleotide sequence ID" value="NZ_JAZEWV010000062.1"/>
</dbReference>
<organism evidence="1 2">
    <name type="scientific">Actinacidiphila polyblastidii</name>
    <dbReference type="NCBI Taxonomy" id="3110430"/>
    <lineage>
        <taxon>Bacteria</taxon>
        <taxon>Bacillati</taxon>
        <taxon>Actinomycetota</taxon>
        <taxon>Actinomycetes</taxon>
        <taxon>Kitasatosporales</taxon>
        <taxon>Streptomycetaceae</taxon>
        <taxon>Actinacidiphila</taxon>
    </lineage>
</organism>